<feature type="region of interest" description="Disordered" evidence="10">
    <location>
        <begin position="163"/>
        <end position="252"/>
    </location>
</feature>
<evidence type="ECO:0000313" key="14">
    <source>
        <dbReference type="EMBL" id="MBT0995007.1"/>
    </source>
</evidence>
<dbReference type="InterPro" id="IPR005791">
    <property type="entry name" value="SecD"/>
</dbReference>
<feature type="compositionally biased region" description="Pro residues" evidence="10">
    <location>
        <begin position="1"/>
        <end position="10"/>
    </location>
</feature>
<comment type="caution">
    <text evidence="14">The sequence shown here is derived from an EMBL/GenBank/DDBJ whole genome shotgun (WGS) entry which is preliminary data.</text>
</comment>
<feature type="transmembrane region" description="Helical" evidence="9">
    <location>
        <begin position="565"/>
        <end position="584"/>
    </location>
</feature>
<feature type="transmembrane region" description="Helical" evidence="9">
    <location>
        <begin position="490"/>
        <end position="513"/>
    </location>
</feature>
<dbReference type="InterPro" id="IPR048631">
    <property type="entry name" value="SecD_1st"/>
</dbReference>
<dbReference type="Gene3D" id="3.30.1360.200">
    <property type="match status" value="1"/>
</dbReference>
<feature type="domain" description="Protein export membrane protein SecD/SecF C-terminal" evidence="11">
    <location>
        <begin position="417"/>
        <end position="592"/>
    </location>
</feature>
<dbReference type="Pfam" id="PF22599">
    <property type="entry name" value="SecDF_P1_head"/>
    <property type="match status" value="1"/>
</dbReference>
<feature type="compositionally biased region" description="Low complexity" evidence="10">
    <location>
        <begin position="670"/>
        <end position="695"/>
    </location>
</feature>
<evidence type="ECO:0000256" key="5">
    <source>
        <dbReference type="ARBA" id="ARBA00022927"/>
    </source>
</evidence>
<reference evidence="14 15" key="1">
    <citation type="submission" date="2021-05" db="EMBL/GenBank/DDBJ databases">
        <title>Description of Cellulomonas sp. DKR-3 sp. nov.</title>
        <authorList>
            <person name="Dahal R.H."/>
            <person name="Chaudhary D.K."/>
        </authorList>
    </citation>
    <scope>NUCLEOTIDE SEQUENCE [LARGE SCALE GENOMIC DNA]</scope>
    <source>
        <strain evidence="14 15">DKR-3</strain>
    </source>
</reference>
<dbReference type="InterPro" id="IPR048634">
    <property type="entry name" value="SecD_SecF_C"/>
</dbReference>
<name>A0ABS5U0Y8_9CELL</name>
<keyword evidence="7 9" id="KW-0811">Translocation</keyword>
<feature type="compositionally biased region" description="Low complexity" evidence="10">
    <location>
        <begin position="172"/>
        <end position="198"/>
    </location>
</feature>
<protein>
    <recommendedName>
        <fullName evidence="9">Protein translocase subunit SecD</fullName>
    </recommendedName>
</protein>
<feature type="compositionally biased region" description="Acidic residues" evidence="10">
    <location>
        <begin position="199"/>
        <end position="217"/>
    </location>
</feature>
<evidence type="ECO:0000256" key="7">
    <source>
        <dbReference type="ARBA" id="ARBA00023010"/>
    </source>
</evidence>
<feature type="compositionally biased region" description="Basic and acidic residues" evidence="10">
    <location>
        <begin position="722"/>
        <end position="731"/>
    </location>
</feature>
<sequence>MRPGGAPPDQDPTGRTGGRCAHERRTPLAPPTRRRRPVRTLVVLAVIVLLPFLAVFVGTKASDATWTPKLALDLEGGTQIILNPVSEDGTEPTSEDISQAINVIRQRVDGSGVAEAEISSQGGGNIVVAIPGKASEETITAISRSSHMEFRPVLQQGIATPTVEPTAAPSVDPSAEPSTDPSAEPSTDPTPAATPTAEEALEPVGDETEDTSADATDDASAPATDPSAAASAEPTPSASAPADDAAGPESASDAAYWVTDDVQAEFDDLDCTDPANLAGSISGDPDAAFVTCSIDISTGQSDGLKYILGPVEIDGSEIDSASSGLETLANGTVGTRWVVNMEFTSEGASEFADVTTRLSTLTQPQNQFAMVLDGLIISAPSVDETIPNGKAQISGSFTQASAAELANRLNFGSLPINFEVQSEQQISATLGSEQLEKGLLAGLIGLVLVVVYSLFQYRALGLLTVGSLVIAATLTYGVITLLSWTQGYRLSLPGVAGLIVAIGITADSFIVYFERIRDELREGRVLGAAVERGWDRAKRTILASDAVNLIAAVVLYFLAVGGVRGFAFTLGLTTIIDVIVVFLFTHPMMELLAKTKFFGEGHPASGLDPRRLGVPGTRYVGRGRVVTGRRPDVEPGSADQDVQDAVVEREPVTAGVGTRGMTIAERKAAQRAAQQPAADPPADNAAVDDASVVDAPVDDRTVGDPPTDSTSSGSAPRGTTAGDDRPEGSDR</sequence>
<evidence type="ECO:0000256" key="3">
    <source>
        <dbReference type="ARBA" id="ARBA00022475"/>
    </source>
</evidence>
<evidence type="ECO:0000256" key="4">
    <source>
        <dbReference type="ARBA" id="ARBA00022692"/>
    </source>
</evidence>
<comment type="similarity">
    <text evidence="9">Belongs to the SecD/SecF family. SecD subfamily.</text>
</comment>
<keyword evidence="8 9" id="KW-0472">Membrane</keyword>
<feature type="transmembrane region" description="Helical" evidence="9">
    <location>
        <begin position="462"/>
        <end position="484"/>
    </location>
</feature>
<organism evidence="14 15">
    <name type="scientific">Cellulomonas fulva</name>
    <dbReference type="NCBI Taxonomy" id="2835530"/>
    <lineage>
        <taxon>Bacteria</taxon>
        <taxon>Bacillati</taxon>
        <taxon>Actinomycetota</taxon>
        <taxon>Actinomycetes</taxon>
        <taxon>Micrococcales</taxon>
        <taxon>Cellulomonadaceae</taxon>
        <taxon>Cellulomonas</taxon>
    </lineage>
</organism>
<evidence type="ECO:0000256" key="6">
    <source>
        <dbReference type="ARBA" id="ARBA00022989"/>
    </source>
</evidence>
<feature type="transmembrane region" description="Helical" evidence="9">
    <location>
        <begin position="41"/>
        <end position="59"/>
    </location>
</feature>
<comment type="subunit">
    <text evidence="9">Forms a complex with SecF. Part of the essential Sec protein translocation apparatus which comprises SecA, SecYEG and auxiliary proteins SecDF. Other proteins may also be involved.</text>
</comment>
<comment type="subcellular location">
    <subcellularLocation>
        <location evidence="1 9">Cell membrane</location>
        <topology evidence="1 9">Multi-pass membrane protein</topology>
    </subcellularLocation>
</comment>
<keyword evidence="4 9" id="KW-0812">Transmembrane</keyword>
<evidence type="ECO:0000259" key="13">
    <source>
        <dbReference type="Pfam" id="PF22599"/>
    </source>
</evidence>
<keyword evidence="6 9" id="KW-1133">Transmembrane helix</keyword>
<dbReference type="NCBIfam" id="TIGR01129">
    <property type="entry name" value="secD"/>
    <property type="match status" value="1"/>
</dbReference>
<dbReference type="NCBIfam" id="TIGR00916">
    <property type="entry name" value="2A0604s01"/>
    <property type="match status" value="1"/>
</dbReference>
<evidence type="ECO:0000256" key="2">
    <source>
        <dbReference type="ARBA" id="ARBA00022448"/>
    </source>
</evidence>
<feature type="domain" description="SecDF P1 head subdomain" evidence="13">
    <location>
        <begin position="302"/>
        <end position="416"/>
    </location>
</feature>
<keyword evidence="15" id="KW-1185">Reference proteome</keyword>
<feature type="region of interest" description="Disordered" evidence="10">
    <location>
        <begin position="623"/>
        <end position="642"/>
    </location>
</feature>
<feature type="compositionally biased region" description="Low complexity" evidence="10">
    <location>
        <begin position="218"/>
        <end position="252"/>
    </location>
</feature>
<dbReference type="Pfam" id="PF21760">
    <property type="entry name" value="SecD_1st"/>
    <property type="match status" value="1"/>
</dbReference>
<feature type="region of interest" description="Disordered" evidence="10">
    <location>
        <begin position="1"/>
        <end position="33"/>
    </location>
</feature>
<evidence type="ECO:0000256" key="8">
    <source>
        <dbReference type="ARBA" id="ARBA00023136"/>
    </source>
</evidence>
<proteinExistence type="inferred from homology"/>
<dbReference type="Pfam" id="PF02355">
    <property type="entry name" value="SecD_SecF_C"/>
    <property type="match status" value="1"/>
</dbReference>
<comment type="function">
    <text evidence="9">Part of the Sec protein translocase complex. Interacts with the SecYEG preprotein conducting channel. SecDF uses the proton motive force (PMF) to complete protein translocation after the ATP-dependent function of SecA.</text>
</comment>
<keyword evidence="5 9" id="KW-0653">Protein transport</keyword>
<evidence type="ECO:0000313" key="15">
    <source>
        <dbReference type="Proteomes" id="UP000722125"/>
    </source>
</evidence>
<keyword evidence="2 9" id="KW-0813">Transport</keyword>
<dbReference type="InterPro" id="IPR022813">
    <property type="entry name" value="SecD/SecF_arch_bac"/>
</dbReference>
<dbReference type="InterPro" id="IPR055344">
    <property type="entry name" value="SecD_SecF_C_bact"/>
</dbReference>
<feature type="transmembrane region" description="Helical" evidence="9">
    <location>
        <begin position="438"/>
        <end position="455"/>
    </location>
</feature>
<dbReference type="PANTHER" id="PTHR30081">
    <property type="entry name" value="PROTEIN-EXPORT MEMBRANE PROTEIN SEC"/>
    <property type="match status" value="1"/>
</dbReference>
<dbReference type="EMBL" id="JAHBOH010000001">
    <property type="protein sequence ID" value="MBT0995007.1"/>
    <property type="molecule type" value="Genomic_DNA"/>
</dbReference>
<feature type="transmembrane region" description="Helical" evidence="9">
    <location>
        <begin position="541"/>
        <end position="559"/>
    </location>
</feature>
<dbReference type="InterPro" id="IPR054384">
    <property type="entry name" value="SecDF_P1_head"/>
</dbReference>
<accession>A0ABS5U0Y8</accession>
<dbReference type="PANTHER" id="PTHR30081:SF1">
    <property type="entry name" value="PROTEIN TRANSLOCASE SUBUNIT SECD"/>
    <property type="match status" value="1"/>
</dbReference>
<evidence type="ECO:0000259" key="12">
    <source>
        <dbReference type="Pfam" id="PF21760"/>
    </source>
</evidence>
<dbReference type="HAMAP" id="MF_01463_B">
    <property type="entry name" value="SecD_B"/>
    <property type="match status" value="1"/>
</dbReference>
<gene>
    <name evidence="9 14" type="primary">secD</name>
    <name evidence="14" type="ORF">KIN34_12020</name>
</gene>
<evidence type="ECO:0000259" key="11">
    <source>
        <dbReference type="Pfam" id="PF02355"/>
    </source>
</evidence>
<keyword evidence="3 9" id="KW-1003">Cell membrane</keyword>
<evidence type="ECO:0000256" key="1">
    <source>
        <dbReference type="ARBA" id="ARBA00004651"/>
    </source>
</evidence>
<dbReference type="SUPFAM" id="SSF82866">
    <property type="entry name" value="Multidrug efflux transporter AcrB transmembrane domain"/>
    <property type="match status" value="1"/>
</dbReference>
<evidence type="ECO:0000256" key="10">
    <source>
        <dbReference type="SAM" id="MobiDB-lite"/>
    </source>
</evidence>
<feature type="domain" description="Protein translocase subunit SecDF P1" evidence="12">
    <location>
        <begin position="97"/>
        <end position="153"/>
    </location>
</feature>
<evidence type="ECO:0000256" key="9">
    <source>
        <dbReference type="HAMAP-Rule" id="MF_01463"/>
    </source>
</evidence>
<dbReference type="Proteomes" id="UP000722125">
    <property type="component" value="Unassembled WGS sequence"/>
</dbReference>
<feature type="region of interest" description="Disordered" evidence="10">
    <location>
        <begin position="666"/>
        <end position="731"/>
    </location>
</feature>
<dbReference type="Gene3D" id="3.30.70.3220">
    <property type="match status" value="1"/>
</dbReference>